<keyword evidence="3" id="KW-1185">Reference proteome</keyword>
<organism evidence="2 3">
    <name type="scientific">Seminavis robusta</name>
    <dbReference type="NCBI Taxonomy" id="568900"/>
    <lineage>
        <taxon>Eukaryota</taxon>
        <taxon>Sar</taxon>
        <taxon>Stramenopiles</taxon>
        <taxon>Ochrophyta</taxon>
        <taxon>Bacillariophyta</taxon>
        <taxon>Bacillariophyceae</taxon>
        <taxon>Bacillariophycidae</taxon>
        <taxon>Naviculales</taxon>
        <taxon>Naviculaceae</taxon>
        <taxon>Seminavis</taxon>
    </lineage>
</organism>
<feature type="compositionally biased region" description="Basic residues" evidence="1">
    <location>
        <begin position="1"/>
        <end position="14"/>
    </location>
</feature>
<name>A0A9N8EYG9_9STRA</name>
<gene>
    <name evidence="2" type="ORF">SEMRO_2492_G329200.1</name>
</gene>
<dbReference type="EMBL" id="CAICTM010002490">
    <property type="protein sequence ID" value="CAB9529397.1"/>
    <property type="molecule type" value="Genomic_DNA"/>
</dbReference>
<sequence>MGTSRSKRRKKQQKQRQQQQQQQQQQHHQQELPQAHQLEPHKHLEPHQPPPTATPPGSTEPPQSTPVKSPVDPPSVHRLPVVPPPSYQLSGSSFASSNLGKHDTTMISQQQAQLVEALHQQKEETMERQAAFEARLSQKQQDINQSSVSIHWLVHTLMDQTNKQLCLMGIGGIIPIPSNASSSLYHHPYGLLPMRQGVEGTTVSIAHSQGSSESIVLGSGLMSVVEDHPGPSPQPQVDIDVAIPPCGDEVIDHFEGPQGGG</sequence>
<feature type="compositionally biased region" description="Polar residues" evidence="1">
    <location>
        <begin position="87"/>
        <end position="100"/>
    </location>
</feature>
<evidence type="ECO:0000256" key="1">
    <source>
        <dbReference type="SAM" id="MobiDB-lite"/>
    </source>
</evidence>
<evidence type="ECO:0000313" key="2">
    <source>
        <dbReference type="EMBL" id="CAB9529397.1"/>
    </source>
</evidence>
<proteinExistence type="predicted"/>
<feature type="region of interest" description="Disordered" evidence="1">
    <location>
        <begin position="1"/>
        <end position="100"/>
    </location>
</feature>
<comment type="caution">
    <text evidence="2">The sequence shown here is derived from an EMBL/GenBank/DDBJ whole genome shotgun (WGS) entry which is preliminary data.</text>
</comment>
<reference evidence="2" key="1">
    <citation type="submission" date="2020-06" db="EMBL/GenBank/DDBJ databases">
        <authorList>
            <consortium name="Plant Systems Biology data submission"/>
        </authorList>
    </citation>
    <scope>NUCLEOTIDE SEQUENCE</scope>
    <source>
        <strain evidence="2">D6</strain>
    </source>
</reference>
<dbReference type="Proteomes" id="UP001153069">
    <property type="component" value="Unassembled WGS sequence"/>
</dbReference>
<protein>
    <submittedName>
        <fullName evidence="2">Uncharacterized protein</fullName>
    </submittedName>
</protein>
<feature type="compositionally biased region" description="Low complexity" evidence="1">
    <location>
        <begin position="15"/>
        <end position="27"/>
    </location>
</feature>
<evidence type="ECO:0000313" key="3">
    <source>
        <dbReference type="Proteomes" id="UP001153069"/>
    </source>
</evidence>
<accession>A0A9N8EYG9</accession>
<dbReference type="AlphaFoldDB" id="A0A9N8EYG9"/>